<dbReference type="Proteomes" id="UP000593562">
    <property type="component" value="Unassembled WGS sequence"/>
</dbReference>
<dbReference type="AlphaFoldDB" id="A0A7J7CAQ5"/>
<dbReference type="SMART" id="SM00733">
    <property type="entry name" value="Mterf"/>
    <property type="match status" value="5"/>
</dbReference>
<proteinExistence type="inferred from homology"/>
<comment type="similarity">
    <text evidence="1">Belongs to the mTERF family.</text>
</comment>
<name>A0A7J7CAQ5_TRIWF</name>
<organism evidence="4 5">
    <name type="scientific">Tripterygium wilfordii</name>
    <name type="common">Thunder God vine</name>
    <dbReference type="NCBI Taxonomy" id="458696"/>
    <lineage>
        <taxon>Eukaryota</taxon>
        <taxon>Viridiplantae</taxon>
        <taxon>Streptophyta</taxon>
        <taxon>Embryophyta</taxon>
        <taxon>Tracheophyta</taxon>
        <taxon>Spermatophyta</taxon>
        <taxon>Magnoliopsida</taxon>
        <taxon>eudicotyledons</taxon>
        <taxon>Gunneridae</taxon>
        <taxon>Pentapetalae</taxon>
        <taxon>rosids</taxon>
        <taxon>fabids</taxon>
        <taxon>Celastrales</taxon>
        <taxon>Celastraceae</taxon>
        <taxon>Tripterygium</taxon>
    </lineage>
</organism>
<dbReference type="GO" id="GO:0003676">
    <property type="term" value="F:nucleic acid binding"/>
    <property type="evidence" value="ECO:0007669"/>
    <property type="project" value="InterPro"/>
</dbReference>
<dbReference type="FunCoup" id="A0A7J7CAQ5">
    <property type="interactions" value="326"/>
</dbReference>
<comment type="caution">
    <text evidence="4">The sequence shown here is derived from an EMBL/GenBank/DDBJ whole genome shotgun (WGS) entry which is preliminary data.</text>
</comment>
<keyword evidence="3" id="KW-0809">Transit peptide</keyword>
<protein>
    <recommendedName>
        <fullName evidence="6">Mitochondrial transcription termination factor family protein</fullName>
    </recommendedName>
</protein>
<dbReference type="Gene3D" id="1.25.70.10">
    <property type="entry name" value="Transcription termination factor 3, mitochondrial"/>
    <property type="match status" value="1"/>
</dbReference>
<dbReference type="InterPro" id="IPR038538">
    <property type="entry name" value="MTERF_sf"/>
</dbReference>
<dbReference type="InterPro" id="IPR003690">
    <property type="entry name" value="MTERF"/>
</dbReference>
<evidence type="ECO:0000313" key="5">
    <source>
        <dbReference type="Proteomes" id="UP000593562"/>
    </source>
</evidence>
<keyword evidence="5" id="KW-1185">Reference proteome</keyword>
<dbReference type="PANTHER" id="PTHR13068:SF133">
    <property type="entry name" value="MITOCHONDRIAL TRANSCRIPTION TERMINATION FACTOR FAMILY PROTEIN"/>
    <property type="match status" value="1"/>
</dbReference>
<evidence type="ECO:0000256" key="2">
    <source>
        <dbReference type="ARBA" id="ARBA00022472"/>
    </source>
</evidence>
<dbReference type="PANTHER" id="PTHR13068">
    <property type="entry name" value="CGI-12 PROTEIN-RELATED"/>
    <property type="match status" value="1"/>
</dbReference>
<keyword evidence="2" id="KW-0805">Transcription regulation</keyword>
<keyword evidence="2" id="KW-0804">Transcription</keyword>
<dbReference type="EMBL" id="JAAARO010000019">
    <property type="protein sequence ID" value="KAF5731199.1"/>
    <property type="molecule type" value="Genomic_DNA"/>
</dbReference>
<dbReference type="FunFam" id="1.25.70.10:FF:000001">
    <property type="entry name" value="Mitochondrial transcription termination factor-like"/>
    <property type="match status" value="1"/>
</dbReference>
<reference evidence="4 5" key="1">
    <citation type="journal article" date="2020" name="Nat. Commun.">
        <title>Genome of Tripterygium wilfordii and identification of cytochrome P450 involved in triptolide biosynthesis.</title>
        <authorList>
            <person name="Tu L."/>
            <person name="Su P."/>
            <person name="Zhang Z."/>
            <person name="Gao L."/>
            <person name="Wang J."/>
            <person name="Hu T."/>
            <person name="Zhou J."/>
            <person name="Zhang Y."/>
            <person name="Zhao Y."/>
            <person name="Liu Y."/>
            <person name="Song Y."/>
            <person name="Tong Y."/>
            <person name="Lu Y."/>
            <person name="Yang J."/>
            <person name="Xu C."/>
            <person name="Jia M."/>
            <person name="Peters R.J."/>
            <person name="Huang L."/>
            <person name="Gao W."/>
        </authorList>
    </citation>
    <scope>NUCLEOTIDE SEQUENCE [LARGE SCALE GENOMIC DNA]</scope>
    <source>
        <strain evidence="5">cv. XIE 37</strain>
        <tissue evidence="4">Leaf</tissue>
    </source>
</reference>
<dbReference type="InParanoid" id="A0A7J7CAQ5"/>
<keyword evidence="2" id="KW-0806">Transcription termination</keyword>
<sequence>MLSLICKRLLIISRRERVLVPSNAVQRFQFYASKSKSGAERDEPESSFTVTYLLNSCGLPLETAKSLSKRVHFETPERPDSVLNLLKSYGFTSTSISKLISSCPSLLVCHAEKTLLPKLEFFRSKEFPSSDIVRIVCWNSKILTMSSEKYLIPLYDFLKSVLGNDQMVCACLKSSIWIFSVKKTLAPNVSLMREYGLPQSSISAILFQKLCLFGLKTEKLEGLLKRVLNIGFDPTKGVFAEALIVFFQLSKSTLERKMDVYRRWGWSDDEILTVFRKFPSMMRISEQKISSLMDFYLNRCGCECSNFATYPQALSFSLEKRLIPRWSVVEILLQKGLIEKQHINILYLSMLSDKGFVDKFLIKYQDQVPQIMTIFQAKVGLQELGHECENICR</sequence>
<evidence type="ECO:0008006" key="6">
    <source>
        <dbReference type="Google" id="ProtNLM"/>
    </source>
</evidence>
<dbReference type="GO" id="GO:0006353">
    <property type="term" value="P:DNA-templated transcription termination"/>
    <property type="evidence" value="ECO:0007669"/>
    <property type="project" value="UniProtKB-KW"/>
</dbReference>
<dbReference type="Pfam" id="PF02536">
    <property type="entry name" value="mTERF"/>
    <property type="match status" value="1"/>
</dbReference>
<accession>A0A7J7CAQ5</accession>
<gene>
    <name evidence="4" type="ORF">HS088_TW19G00804</name>
</gene>
<evidence type="ECO:0000256" key="3">
    <source>
        <dbReference type="ARBA" id="ARBA00022946"/>
    </source>
</evidence>
<dbReference type="OrthoDB" id="1158866at2759"/>
<evidence type="ECO:0000256" key="1">
    <source>
        <dbReference type="ARBA" id="ARBA00007692"/>
    </source>
</evidence>
<evidence type="ECO:0000313" key="4">
    <source>
        <dbReference type="EMBL" id="KAF5731199.1"/>
    </source>
</evidence>